<feature type="transmembrane region" description="Helical" evidence="1">
    <location>
        <begin position="34"/>
        <end position="55"/>
    </location>
</feature>
<keyword evidence="2" id="KW-0732">Signal</keyword>
<organism evidence="3 4">
    <name type="scientific">Salibacterium qingdaonense</name>
    <dbReference type="NCBI Taxonomy" id="266892"/>
    <lineage>
        <taxon>Bacteria</taxon>
        <taxon>Bacillati</taxon>
        <taxon>Bacillota</taxon>
        <taxon>Bacilli</taxon>
        <taxon>Bacillales</taxon>
        <taxon>Bacillaceae</taxon>
    </lineage>
</organism>
<evidence type="ECO:0000256" key="1">
    <source>
        <dbReference type="SAM" id="Phobius"/>
    </source>
</evidence>
<keyword evidence="1" id="KW-1133">Transmembrane helix</keyword>
<reference evidence="3 4" key="1">
    <citation type="submission" date="2016-10" db="EMBL/GenBank/DDBJ databases">
        <authorList>
            <person name="de Groot N.N."/>
        </authorList>
    </citation>
    <scope>NUCLEOTIDE SEQUENCE [LARGE SCALE GENOMIC DNA]</scope>
    <source>
        <strain evidence="3 4">CGMCC 1.6134</strain>
    </source>
</reference>
<proteinExistence type="predicted"/>
<keyword evidence="1" id="KW-0472">Membrane</keyword>
<sequence length="59" mass="6272">MKRLSAVLLALMIFTIPAAASASSVNAWNDADNSLIAGLSVISVIVLVFFIYSMLRDNG</sequence>
<dbReference type="STRING" id="266892.SAMN04488054_10426"/>
<dbReference type="Proteomes" id="UP000199668">
    <property type="component" value="Unassembled WGS sequence"/>
</dbReference>
<evidence type="ECO:0000313" key="3">
    <source>
        <dbReference type="EMBL" id="SFL71865.1"/>
    </source>
</evidence>
<name>A0A1I4JZC1_9BACI</name>
<dbReference type="AlphaFoldDB" id="A0A1I4JZC1"/>
<keyword evidence="4" id="KW-1185">Reference proteome</keyword>
<accession>A0A1I4JZC1</accession>
<protein>
    <submittedName>
        <fullName evidence="3">Uncharacterized protein</fullName>
    </submittedName>
</protein>
<evidence type="ECO:0000313" key="4">
    <source>
        <dbReference type="Proteomes" id="UP000199668"/>
    </source>
</evidence>
<dbReference type="RefSeq" id="WP_090925910.1">
    <property type="nucleotide sequence ID" value="NZ_FOTY01000004.1"/>
</dbReference>
<keyword evidence="1" id="KW-0812">Transmembrane</keyword>
<gene>
    <name evidence="3" type="ORF">SAMN04488054_10426</name>
</gene>
<dbReference type="EMBL" id="FOTY01000004">
    <property type="protein sequence ID" value="SFL71865.1"/>
    <property type="molecule type" value="Genomic_DNA"/>
</dbReference>
<feature type="chain" id="PRO_5011681880" evidence="2">
    <location>
        <begin position="23"/>
        <end position="59"/>
    </location>
</feature>
<feature type="signal peptide" evidence="2">
    <location>
        <begin position="1"/>
        <end position="22"/>
    </location>
</feature>
<evidence type="ECO:0000256" key="2">
    <source>
        <dbReference type="SAM" id="SignalP"/>
    </source>
</evidence>